<dbReference type="NCBIfam" id="TIGR00077">
    <property type="entry name" value="lspA"/>
    <property type="match status" value="1"/>
</dbReference>
<proteinExistence type="inferred from homology"/>
<feature type="transmembrane region" description="Helical" evidence="9">
    <location>
        <begin position="73"/>
        <end position="93"/>
    </location>
</feature>
<keyword evidence="12" id="KW-0449">Lipoprotein</keyword>
<dbReference type="Proteomes" id="UP000537862">
    <property type="component" value="Unassembled WGS sequence"/>
</dbReference>
<comment type="caution">
    <text evidence="12">The sequence shown here is derived from an EMBL/GenBank/DDBJ whole genome shotgun (WGS) entry which is preliminary data.</text>
</comment>
<dbReference type="InterPro" id="IPR001872">
    <property type="entry name" value="Peptidase_A8"/>
</dbReference>
<dbReference type="HAMAP" id="MF_00161">
    <property type="entry name" value="LspA"/>
    <property type="match status" value="1"/>
</dbReference>
<accession>A0A849P2G8</accession>
<dbReference type="PANTHER" id="PTHR33695">
    <property type="entry name" value="LIPOPROTEIN SIGNAL PEPTIDASE"/>
    <property type="match status" value="1"/>
</dbReference>
<dbReference type="PROSITE" id="PS00855">
    <property type="entry name" value="SPASE_II"/>
    <property type="match status" value="1"/>
</dbReference>
<keyword evidence="4 9" id="KW-0812">Transmembrane</keyword>
<feature type="transmembrane region" description="Helical" evidence="9">
    <location>
        <begin position="138"/>
        <end position="160"/>
    </location>
</feature>
<dbReference type="GO" id="GO:0005886">
    <property type="term" value="C:plasma membrane"/>
    <property type="evidence" value="ECO:0007669"/>
    <property type="project" value="UniProtKB-SubCell"/>
</dbReference>
<dbReference type="PRINTS" id="PR00781">
    <property type="entry name" value="LIPOSIGPTASE"/>
</dbReference>
<keyword evidence="2 9" id="KW-1003">Cell membrane</keyword>
<evidence type="ECO:0000313" key="13">
    <source>
        <dbReference type="Proteomes" id="UP000537862"/>
    </source>
</evidence>
<evidence type="ECO:0000256" key="9">
    <source>
        <dbReference type="HAMAP-Rule" id="MF_00161"/>
    </source>
</evidence>
<comment type="pathway">
    <text evidence="9">Protein modification; lipoprotein biosynthesis (signal peptide cleavage).</text>
</comment>
<dbReference type="UniPathway" id="UPA00665"/>
<protein>
    <recommendedName>
        <fullName evidence="9">Lipoprotein signal peptidase</fullName>
        <ecNumber evidence="9">3.4.23.36</ecNumber>
    </recommendedName>
    <alternativeName>
        <fullName evidence="9">Prolipoprotein signal peptidase</fullName>
    </alternativeName>
    <alternativeName>
        <fullName evidence="9">Signal peptidase II</fullName>
        <shortName evidence="9">SPase II</shortName>
    </alternativeName>
</protein>
<evidence type="ECO:0000256" key="8">
    <source>
        <dbReference type="ARBA" id="ARBA00023136"/>
    </source>
</evidence>
<keyword evidence="7 9" id="KW-1133">Transmembrane helix</keyword>
<feature type="active site" evidence="9">
    <location>
        <position position="148"/>
    </location>
</feature>
<gene>
    <name evidence="9" type="primary">lspA</name>
    <name evidence="12" type="ORF">HKX39_03440</name>
</gene>
<dbReference type="AlphaFoldDB" id="A0A849P2G8"/>
<evidence type="ECO:0000256" key="5">
    <source>
        <dbReference type="ARBA" id="ARBA00022750"/>
    </source>
</evidence>
<dbReference type="GO" id="GO:0004190">
    <property type="term" value="F:aspartic-type endopeptidase activity"/>
    <property type="evidence" value="ECO:0007669"/>
    <property type="project" value="UniProtKB-UniRule"/>
</dbReference>
<comment type="similarity">
    <text evidence="1 9 11">Belongs to the peptidase A8 family.</text>
</comment>
<evidence type="ECO:0000256" key="7">
    <source>
        <dbReference type="ARBA" id="ARBA00022989"/>
    </source>
</evidence>
<sequence length="175" mass="19973">MVRLVNMPNQQTKSFSFWIVLAVVLIALDQVTKLYFEYNFDFAERVNVLPFFDFILVYNTGAAFSMGADAGGWQRWFFIGLAIAASAFIVYLLKKNKEQSLFCFAITLIMAGAIGNVIDRIVHGHVIDFLLFYWDNWNFYFPAFNIADCFITVGAALVIIDELFFAKKKPTKEAS</sequence>
<evidence type="ECO:0000256" key="1">
    <source>
        <dbReference type="ARBA" id="ARBA00006139"/>
    </source>
</evidence>
<keyword evidence="5 9" id="KW-0064">Aspartyl protease</keyword>
<comment type="subcellular location">
    <subcellularLocation>
        <location evidence="9">Cell membrane</location>
        <topology evidence="9">Multi-pass membrane protein</topology>
    </subcellularLocation>
</comment>
<dbReference type="EC" id="3.4.23.36" evidence="9"/>
<comment type="function">
    <text evidence="9 10">This protein specifically catalyzes the removal of signal peptides from prolipoproteins.</text>
</comment>
<dbReference type="EMBL" id="JABGBN010000002">
    <property type="protein sequence ID" value="NOL51226.1"/>
    <property type="molecule type" value="Genomic_DNA"/>
</dbReference>
<keyword evidence="8 9" id="KW-0472">Membrane</keyword>
<feature type="transmembrane region" description="Helical" evidence="9">
    <location>
        <begin position="100"/>
        <end position="118"/>
    </location>
</feature>
<feature type="active site" evidence="9">
    <location>
        <position position="128"/>
    </location>
</feature>
<evidence type="ECO:0000313" key="12">
    <source>
        <dbReference type="EMBL" id="NOL51226.1"/>
    </source>
</evidence>
<keyword evidence="3 9" id="KW-0645">Protease</keyword>
<keyword evidence="13" id="KW-1185">Reference proteome</keyword>
<evidence type="ECO:0000256" key="11">
    <source>
        <dbReference type="RuleBase" id="RU004181"/>
    </source>
</evidence>
<keyword evidence="6 9" id="KW-0378">Hydrolase</keyword>
<organism evidence="12 13">
    <name type="scientific">Pelistega suis</name>
    <dbReference type="NCBI Taxonomy" id="1631957"/>
    <lineage>
        <taxon>Bacteria</taxon>
        <taxon>Pseudomonadati</taxon>
        <taxon>Pseudomonadota</taxon>
        <taxon>Betaproteobacteria</taxon>
        <taxon>Burkholderiales</taxon>
        <taxon>Alcaligenaceae</taxon>
        <taxon>Pelistega</taxon>
    </lineage>
</organism>
<evidence type="ECO:0000256" key="4">
    <source>
        <dbReference type="ARBA" id="ARBA00022692"/>
    </source>
</evidence>
<evidence type="ECO:0000256" key="10">
    <source>
        <dbReference type="RuleBase" id="RU000594"/>
    </source>
</evidence>
<dbReference type="PANTHER" id="PTHR33695:SF1">
    <property type="entry name" value="LIPOPROTEIN SIGNAL PEPTIDASE"/>
    <property type="match status" value="1"/>
</dbReference>
<feature type="transmembrane region" description="Helical" evidence="9">
    <location>
        <begin position="15"/>
        <end position="36"/>
    </location>
</feature>
<name>A0A849P2G8_9BURK</name>
<reference evidence="12 13" key="1">
    <citation type="submission" date="2020-05" db="EMBL/GenBank/DDBJ databases">
        <authorList>
            <person name="Niu N."/>
        </authorList>
    </citation>
    <scope>NUCLEOTIDE SEQUENCE [LARGE SCALE GENOMIC DNA]</scope>
    <source>
        <strain evidence="12 13">3340-03</strain>
    </source>
</reference>
<evidence type="ECO:0000256" key="6">
    <source>
        <dbReference type="ARBA" id="ARBA00022801"/>
    </source>
</evidence>
<dbReference type="GO" id="GO:0006508">
    <property type="term" value="P:proteolysis"/>
    <property type="evidence" value="ECO:0007669"/>
    <property type="project" value="UniProtKB-KW"/>
</dbReference>
<dbReference type="Pfam" id="PF01252">
    <property type="entry name" value="Peptidase_A8"/>
    <property type="match status" value="1"/>
</dbReference>
<comment type="catalytic activity">
    <reaction evidence="9 10">
        <text>Release of signal peptides from bacterial membrane prolipoproteins. Hydrolyzes -Xaa-Yaa-Zaa-|-(S,diacylglyceryl)Cys-, in which Xaa is hydrophobic (preferably Leu), and Yaa (Ala or Ser) and Zaa (Gly or Ala) have small, neutral side chains.</text>
        <dbReference type="EC" id="3.4.23.36"/>
    </reaction>
</comment>
<evidence type="ECO:0000256" key="3">
    <source>
        <dbReference type="ARBA" id="ARBA00022670"/>
    </source>
</evidence>
<evidence type="ECO:0000256" key="2">
    <source>
        <dbReference type="ARBA" id="ARBA00022475"/>
    </source>
</evidence>